<evidence type="ECO:0000313" key="13">
    <source>
        <dbReference type="Proteomes" id="UP001321249"/>
    </source>
</evidence>
<dbReference type="PRINTS" id="PR01506">
    <property type="entry name" value="TATBPROTEIN"/>
</dbReference>
<evidence type="ECO:0000256" key="2">
    <source>
        <dbReference type="ARBA" id="ARBA00022448"/>
    </source>
</evidence>
<evidence type="ECO:0000313" key="11">
    <source>
        <dbReference type="EMBL" id="WFG40396.1"/>
    </source>
</evidence>
<dbReference type="Proteomes" id="UP001219901">
    <property type="component" value="Chromosome"/>
</dbReference>
<proteinExistence type="predicted"/>
<organism evidence="11 12">
    <name type="scientific">Candidatus Lucifugimonas marina</name>
    <dbReference type="NCBI Taxonomy" id="3038979"/>
    <lineage>
        <taxon>Bacteria</taxon>
        <taxon>Bacillati</taxon>
        <taxon>Chloroflexota</taxon>
        <taxon>Dehalococcoidia</taxon>
        <taxon>SAR202 cluster</taxon>
        <taxon>Candidatus Lucifugimonadales</taxon>
        <taxon>Candidatus Lucifugimonadaceae</taxon>
        <taxon>Candidatus Lucifugimonas</taxon>
    </lineage>
</organism>
<evidence type="ECO:0000256" key="9">
    <source>
        <dbReference type="SAM" id="Phobius"/>
    </source>
</evidence>
<evidence type="ECO:0008006" key="14">
    <source>
        <dbReference type="Google" id="ProtNLM"/>
    </source>
</evidence>
<feature type="transmembrane region" description="Helical" evidence="9">
    <location>
        <begin position="6"/>
        <end position="23"/>
    </location>
</feature>
<evidence type="ECO:0000313" key="10">
    <source>
        <dbReference type="EMBL" id="MDG0868061.1"/>
    </source>
</evidence>
<reference evidence="11" key="2">
    <citation type="journal article" date="2023" name="Nat. Commun.">
        <title>Cultivation of marine bacteria of the SAR202 clade.</title>
        <authorList>
            <person name="Lim Y."/>
            <person name="Seo J.H."/>
            <person name="Giovannoni S.J."/>
            <person name="Kang I."/>
            <person name="Cho J.C."/>
        </authorList>
    </citation>
    <scope>NUCLEOTIDE SEQUENCE</scope>
    <source>
        <strain evidence="11">JH1073</strain>
    </source>
</reference>
<dbReference type="AlphaFoldDB" id="A0AAJ5ZKH9"/>
<gene>
    <name evidence="10" type="ORF">GKO46_13420</name>
    <name evidence="11" type="ORF">GKO48_12530</name>
</gene>
<dbReference type="EMBL" id="CP046147">
    <property type="protein sequence ID" value="WFG40396.1"/>
    <property type="molecule type" value="Genomic_DNA"/>
</dbReference>
<keyword evidence="3 9" id="KW-0812">Transmembrane</keyword>
<reference evidence="12 13" key="1">
    <citation type="submission" date="2019-11" db="EMBL/GenBank/DDBJ databases">
        <authorList>
            <person name="Cho J.-C."/>
        </authorList>
    </citation>
    <scope>NUCLEOTIDE SEQUENCE [LARGE SCALE GENOMIC DNA]</scope>
    <source>
        <strain evidence="11 12">JH1073</strain>
        <strain evidence="10 13">JH702</strain>
    </source>
</reference>
<name>A0AAJ5ZKH9_9CHLR</name>
<protein>
    <recommendedName>
        <fullName evidence="14">Sec-independent protein translocase protein TatB homolog</fullName>
    </recommendedName>
</protein>
<comment type="subcellular location">
    <subcellularLocation>
        <location evidence="1">Membrane</location>
        <topology evidence="1">Single-pass membrane protein</topology>
    </subcellularLocation>
</comment>
<dbReference type="Pfam" id="PF02416">
    <property type="entry name" value="TatA_B_E"/>
    <property type="match status" value="1"/>
</dbReference>
<keyword evidence="2" id="KW-0813">Transport</keyword>
<evidence type="ECO:0000256" key="5">
    <source>
        <dbReference type="ARBA" id="ARBA00022989"/>
    </source>
</evidence>
<dbReference type="InterPro" id="IPR003369">
    <property type="entry name" value="TatA/B/E"/>
</dbReference>
<dbReference type="EMBL" id="WMBE01000006">
    <property type="protein sequence ID" value="MDG0868061.1"/>
    <property type="molecule type" value="Genomic_DNA"/>
</dbReference>
<sequence>MSFFGLGGLEIVLIGAIALFVLGPKRMLQGIRDGRKIYSDLKRQRDTLQTLITEAIDLEDLKEQIDADGIKDTVKSLEDDFKIDQIADDIRRANAVVDKSIPRDWKFSRPPIQVDPEVRDSIPDLNISGASGADSGESGASGELLAKKSGPPEAAAAPKTSEPLDSEESAEKNDEVKS</sequence>
<evidence type="ECO:0000313" key="12">
    <source>
        <dbReference type="Proteomes" id="UP001219901"/>
    </source>
</evidence>
<reference evidence="12" key="3">
    <citation type="submission" date="2023-06" db="EMBL/GenBank/DDBJ databases">
        <title>Pangenomics reveal diversification of enzyme families and niche specialization in globally abundant SAR202 bacteria.</title>
        <authorList>
            <person name="Saw J.H.W."/>
        </authorList>
    </citation>
    <scope>NUCLEOTIDE SEQUENCE [LARGE SCALE GENOMIC DNA]</scope>
    <source>
        <strain evidence="12">JH1073</strain>
    </source>
</reference>
<dbReference type="Gene3D" id="1.20.5.3310">
    <property type="match status" value="1"/>
</dbReference>
<evidence type="ECO:0000256" key="3">
    <source>
        <dbReference type="ARBA" id="ARBA00022692"/>
    </source>
</evidence>
<keyword evidence="12" id="KW-1185">Reference proteome</keyword>
<evidence type="ECO:0000256" key="6">
    <source>
        <dbReference type="ARBA" id="ARBA00023010"/>
    </source>
</evidence>
<keyword evidence="5 9" id="KW-1133">Transmembrane helix</keyword>
<feature type="region of interest" description="Disordered" evidence="8">
    <location>
        <begin position="106"/>
        <end position="178"/>
    </location>
</feature>
<keyword evidence="7 9" id="KW-0472">Membrane</keyword>
<keyword evidence="4" id="KW-0653">Protein transport</keyword>
<evidence type="ECO:0000256" key="4">
    <source>
        <dbReference type="ARBA" id="ARBA00022927"/>
    </source>
</evidence>
<accession>A0AAJ5ZKH9</accession>
<dbReference type="Proteomes" id="UP001321249">
    <property type="component" value="Unassembled WGS sequence"/>
</dbReference>
<evidence type="ECO:0000256" key="8">
    <source>
        <dbReference type="SAM" id="MobiDB-lite"/>
    </source>
</evidence>
<evidence type="ECO:0000256" key="1">
    <source>
        <dbReference type="ARBA" id="ARBA00004167"/>
    </source>
</evidence>
<feature type="compositionally biased region" description="Basic and acidic residues" evidence="8">
    <location>
        <begin position="169"/>
        <end position="178"/>
    </location>
</feature>
<keyword evidence="6" id="KW-0811">Translocation</keyword>
<dbReference type="RefSeq" id="WP_342827035.1">
    <property type="nucleotide sequence ID" value="NZ_CP046146.1"/>
</dbReference>
<feature type="compositionally biased region" description="Low complexity" evidence="8">
    <location>
        <begin position="128"/>
        <end position="144"/>
    </location>
</feature>
<evidence type="ECO:0000256" key="7">
    <source>
        <dbReference type="ARBA" id="ARBA00023136"/>
    </source>
</evidence>